<dbReference type="Proteomes" id="UP000011991">
    <property type="component" value="Unassembled WGS sequence"/>
</dbReference>
<feature type="region of interest" description="Disordered" evidence="7">
    <location>
        <begin position="532"/>
        <end position="556"/>
    </location>
</feature>
<feature type="transmembrane region" description="Helical" evidence="8">
    <location>
        <begin position="79"/>
        <end position="97"/>
    </location>
</feature>
<keyword evidence="6" id="KW-0175">Coiled coil</keyword>
<dbReference type="PANTHER" id="PTHR30294:SF29">
    <property type="entry name" value="MULTIDRUG ABC TRANSPORTER PERMEASE YBHS-RELATED"/>
    <property type="match status" value="1"/>
</dbReference>
<feature type="transmembrane region" description="Helical" evidence="8">
    <location>
        <begin position="861"/>
        <end position="882"/>
    </location>
</feature>
<evidence type="ECO:0000256" key="3">
    <source>
        <dbReference type="ARBA" id="ARBA00022692"/>
    </source>
</evidence>
<evidence type="ECO:0000259" key="9">
    <source>
        <dbReference type="Pfam" id="PF09822"/>
    </source>
</evidence>
<feature type="coiled-coil region" evidence="6">
    <location>
        <begin position="759"/>
        <end position="860"/>
    </location>
</feature>
<feature type="transmembrane region" description="Helical" evidence="8">
    <location>
        <begin position="118"/>
        <end position="147"/>
    </location>
</feature>
<dbReference type="InterPro" id="IPR051449">
    <property type="entry name" value="ABC-2_transporter_component"/>
</dbReference>
<dbReference type="Pfam" id="PF23357">
    <property type="entry name" value="DUF7088"/>
    <property type="match status" value="1"/>
</dbReference>
<keyword evidence="2" id="KW-1003">Cell membrane</keyword>
<evidence type="ECO:0000313" key="12">
    <source>
        <dbReference type="Proteomes" id="UP000011991"/>
    </source>
</evidence>
<reference evidence="11 12" key="1">
    <citation type="journal article" date="2013" name="Mar. Genomics">
        <title>Expression of sulfatases in Rhodopirellula baltica and the diversity of sulfatases in the genus Rhodopirellula.</title>
        <authorList>
            <person name="Wegner C.E."/>
            <person name="Richter-Heitmann T."/>
            <person name="Klindworth A."/>
            <person name="Klockow C."/>
            <person name="Richter M."/>
            <person name="Achstetter T."/>
            <person name="Glockner F.O."/>
            <person name="Harder J."/>
        </authorList>
    </citation>
    <scope>NUCLEOTIDE SEQUENCE [LARGE SCALE GENOMIC DNA]</scope>
    <source>
        <strain evidence="11 12">SM1</strain>
    </source>
</reference>
<feature type="domain" description="DUF7088" evidence="10">
    <location>
        <begin position="300"/>
        <end position="404"/>
    </location>
</feature>
<proteinExistence type="predicted"/>
<organism evidence="11 12">
    <name type="scientific">Rhodopirellula maiorica SM1</name>
    <dbReference type="NCBI Taxonomy" id="1265738"/>
    <lineage>
        <taxon>Bacteria</taxon>
        <taxon>Pseudomonadati</taxon>
        <taxon>Planctomycetota</taxon>
        <taxon>Planctomycetia</taxon>
        <taxon>Pirellulales</taxon>
        <taxon>Pirellulaceae</taxon>
        <taxon>Novipirellula</taxon>
    </lineage>
</organism>
<dbReference type="InterPro" id="IPR025699">
    <property type="entry name" value="ABC2_memb-like"/>
</dbReference>
<feature type="transmembrane region" description="Helical" evidence="8">
    <location>
        <begin position="270"/>
        <end position="290"/>
    </location>
</feature>
<evidence type="ECO:0000256" key="7">
    <source>
        <dbReference type="SAM" id="MobiDB-lite"/>
    </source>
</evidence>
<name>M5RS49_9BACT</name>
<dbReference type="Pfam" id="PF13346">
    <property type="entry name" value="ABC2_membrane_5"/>
    <property type="match status" value="1"/>
</dbReference>
<protein>
    <submittedName>
        <fullName evidence="11">ABC-type uncharacterized transporter</fullName>
    </submittedName>
</protein>
<evidence type="ECO:0000256" key="4">
    <source>
        <dbReference type="ARBA" id="ARBA00022989"/>
    </source>
</evidence>
<accession>M5RS49</accession>
<feature type="region of interest" description="Disordered" evidence="7">
    <location>
        <begin position="1"/>
        <end position="21"/>
    </location>
</feature>
<evidence type="ECO:0000256" key="6">
    <source>
        <dbReference type="SAM" id="Coils"/>
    </source>
</evidence>
<dbReference type="PANTHER" id="PTHR30294">
    <property type="entry name" value="MEMBRANE COMPONENT OF ABC TRANSPORTER YHHJ-RELATED"/>
    <property type="match status" value="1"/>
</dbReference>
<dbReference type="EMBL" id="ANOG01000146">
    <property type="protein sequence ID" value="EMI22120.1"/>
    <property type="molecule type" value="Genomic_DNA"/>
</dbReference>
<evidence type="ECO:0000256" key="1">
    <source>
        <dbReference type="ARBA" id="ARBA00004651"/>
    </source>
</evidence>
<feature type="transmembrane region" description="Helical" evidence="8">
    <location>
        <begin position="229"/>
        <end position="250"/>
    </location>
</feature>
<comment type="subcellular location">
    <subcellularLocation>
        <location evidence="1">Cell membrane</location>
        <topology evidence="1">Multi-pass membrane protein</topology>
    </subcellularLocation>
</comment>
<sequence length="907" mass="100873">MSGGSFTARPKTTKQRRNSKMQLRKRVIQSIFKRNFASYFSGVLGYLFIVVFVVLGGALAFNARFFTGNTPSLDQLTQWYPVLLLFFIPAVTMSVWAEEKKMGTDELLFTMPASEKEILLGKYAAVLAVYSVALVFSMAHIVVLMFLGNPDWGLIATTYFGYWIAGAAMLSAGMLASLVTSNMTVAFVVGVLLCGIPVVIGNIGNLLGLGETLNQFGLAEQFRDFGMGVVPLTGVLYFVSLTALMLYLNYVVMTRRHWQTKREPSMATQFAIRAASVAAVLGCATAWAGYSALRVDATSQRLFSLSSTTKSILGKLESERPIEIQAFLSPEVPREYTETRKRLVGLLRQFDELGGKNLAVRYVDVEPFSSQAEEAEHFGIEPVQVMTERDGRRSEVDVYLGAVVISSYDKVVVPFFGKGLPIEYELTRSIQTVANEHRHTVGVLSTDAGLMSGNDWQIVEELRKQYDVEEVSASSEINADKCDVLLAVMPSSLTESEMDNLVNYANTGSPLLVFDDPFPLTLGSNGFGVTGAPRQPKRGHSSMMGGGAPSESKADGGKATRLINALGLRWQYDAVVFDMNNPHPEFAMLPAEYVFVTRQQTDSQSFNREDEITRGLQELIALYPGDVRAANDSDTQFVPLLQTGRESGVLRWAEFVDDSGFNMFTMQAAVNPRPNPFRVIDADTHAIAAKVTREGDSPVNAIFVADVDMISDFFFQERNLGNLSMKFDNVTFVLNAVDSLVGDTSFLELRSRRPAHRTLVRVEEQKREFLEAANEAERKADQAAEKELELRREQLSKRVKEIQENDDLDPIAKAQMLRQAQEAEQKRMTLAEAQIEQEKNDQVRKIRATTNRQIRKLESNIRLWSVGLPAIPALALGLFVFVQRSNDERNNVVDSRRRDRSSVESDG</sequence>
<feature type="transmembrane region" description="Helical" evidence="8">
    <location>
        <begin position="159"/>
        <end position="178"/>
    </location>
</feature>
<dbReference type="InterPro" id="IPR019196">
    <property type="entry name" value="ABC_transp_unknown"/>
</dbReference>
<feature type="compositionally biased region" description="Basic residues" evidence="7">
    <location>
        <begin position="11"/>
        <end position="21"/>
    </location>
</feature>
<gene>
    <name evidence="11" type="ORF">RMSM_00945</name>
</gene>
<keyword evidence="12" id="KW-1185">Reference proteome</keyword>
<dbReference type="GO" id="GO:0005886">
    <property type="term" value="C:plasma membrane"/>
    <property type="evidence" value="ECO:0007669"/>
    <property type="project" value="UniProtKB-SubCell"/>
</dbReference>
<dbReference type="InterPro" id="IPR055396">
    <property type="entry name" value="DUF7088"/>
</dbReference>
<keyword evidence="4 8" id="KW-1133">Transmembrane helix</keyword>
<evidence type="ECO:0000259" key="10">
    <source>
        <dbReference type="Pfam" id="PF23357"/>
    </source>
</evidence>
<keyword evidence="5 8" id="KW-0472">Membrane</keyword>
<evidence type="ECO:0000313" key="11">
    <source>
        <dbReference type="EMBL" id="EMI22120.1"/>
    </source>
</evidence>
<dbReference type="AlphaFoldDB" id="M5RS49"/>
<feature type="transmembrane region" description="Helical" evidence="8">
    <location>
        <begin position="185"/>
        <end position="209"/>
    </location>
</feature>
<keyword evidence="3 8" id="KW-0812">Transmembrane</keyword>
<dbReference type="Pfam" id="PF09822">
    <property type="entry name" value="ABC_transp_aux"/>
    <property type="match status" value="1"/>
</dbReference>
<evidence type="ECO:0000256" key="8">
    <source>
        <dbReference type="SAM" id="Phobius"/>
    </source>
</evidence>
<comment type="caution">
    <text evidence="11">The sequence shown here is derived from an EMBL/GenBank/DDBJ whole genome shotgun (WGS) entry which is preliminary data.</text>
</comment>
<feature type="transmembrane region" description="Helical" evidence="8">
    <location>
        <begin position="36"/>
        <end position="59"/>
    </location>
</feature>
<evidence type="ECO:0000256" key="5">
    <source>
        <dbReference type="ARBA" id="ARBA00023136"/>
    </source>
</evidence>
<dbReference type="PATRIC" id="fig|1265738.3.peg.937"/>
<feature type="domain" description="ABC-type uncharacterised transport system" evidence="9">
    <location>
        <begin position="438"/>
        <end position="736"/>
    </location>
</feature>
<evidence type="ECO:0000256" key="2">
    <source>
        <dbReference type="ARBA" id="ARBA00022475"/>
    </source>
</evidence>